<reference evidence="1 2" key="1">
    <citation type="submission" date="2017-11" db="EMBL/GenBank/DDBJ databases">
        <title>Genome sequence of Entomoplasma melaleucae M1 (ATCC 49191).</title>
        <authorList>
            <person name="Lo W.-S."/>
            <person name="Gasparich G.E."/>
            <person name="Kuo C.-H."/>
        </authorList>
    </citation>
    <scope>NUCLEOTIDE SEQUENCE [LARGE SCALE GENOMIC DNA]</scope>
    <source>
        <strain evidence="1 2">M1</strain>
    </source>
</reference>
<accession>A0A2K8NWP3</accession>
<dbReference type="EMBL" id="CP024964">
    <property type="protein sequence ID" value="ATZ18154.1"/>
    <property type="molecule type" value="Genomic_DNA"/>
</dbReference>
<dbReference type="KEGG" id="eml:EMELA_v1c06470"/>
<dbReference type="AlphaFoldDB" id="A0A2K8NWP3"/>
<evidence type="ECO:0000313" key="2">
    <source>
        <dbReference type="Proteomes" id="UP000231896"/>
    </source>
</evidence>
<dbReference type="Proteomes" id="UP000231896">
    <property type="component" value="Chromosome"/>
</dbReference>
<evidence type="ECO:0000313" key="1">
    <source>
        <dbReference type="EMBL" id="ATZ18154.1"/>
    </source>
</evidence>
<dbReference type="RefSeq" id="WP_028124245.1">
    <property type="nucleotide sequence ID" value="NZ_CP024964.1"/>
</dbReference>
<name>A0A2K8NWP3_9MOLU</name>
<protein>
    <submittedName>
        <fullName evidence="1">Uncharacterized protein</fullName>
    </submittedName>
</protein>
<proteinExistence type="predicted"/>
<sequence>MDVEFKITNQIEAIVKDNKSIFTISATPIPSKGKTDAMWADYTKGTLEIKDIEVIINGEVLSESK</sequence>
<organism evidence="1 2">
    <name type="scientific">Mesoplasma melaleucae</name>
    <dbReference type="NCBI Taxonomy" id="81459"/>
    <lineage>
        <taxon>Bacteria</taxon>
        <taxon>Bacillati</taxon>
        <taxon>Mycoplasmatota</taxon>
        <taxon>Mollicutes</taxon>
        <taxon>Entomoplasmatales</taxon>
        <taxon>Entomoplasmataceae</taxon>
        <taxon>Mesoplasma</taxon>
    </lineage>
</organism>
<keyword evidence="2" id="KW-1185">Reference proteome</keyword>
<gene>
    <name evidence="1" type="ORF">EMELA_v1c06470</name>
</gene>